<evidence type="ECO:0000259" key="7">
    <source>
        <dbReference type="SMART" id="SM00079"/>
    </source>
</evidence>
<feature type="chain" id="PRO_5046645159" evidence="5">
    <location>
        <begin position="26"/>
        <end position="267"/>
    </location>
</feature>
<reference evidence="8 9" key="1">
    <citation type="submission" date="2023-10" db="EMBL/GenBank/DDBJ databases">
        <title>Two novel species belonging to the OM43/NOR5 clade.</title>
        <authorList>
            <person name="Park M."/>
        </authorList>
    </citation>
    <scope>NUCLEOTIDE SEQUENCE [LARGE SCALE GENOMIC DNA]</scope>
    <source>
        <strain evidence="8 9">IMCC43200</strain>
    </source>
</reference>
<comment type="similarity">
    <text evidence="2 4">Belongs to the bacterial solute-binding protein 3 family.</text>
</comment>
<keyword evidence="9" id="KW-1185">Reference proteome</keyword>
<feature type="signal peptide" evidence="5">
    <location>
        <begin position="1"/>
        <end position="25"/>
    </location>
</feature>
<evidence type="ECO:0000256" key="2">
    <source>
        <dbReference type="ARBA" id="ARBA00010333"/>
    </source>
</evidence>
<dbReference type="SMART" id="SM00062">
    <property type="entry name" value="PBPb"/>
    <property type="match status" value="1"/>
</dbReference>
<dbReference type="PANTHER" id="PTHR35936:SF17">
    <property type="entry name" value="ARGININE-BINDING EXTRACELLULAR PROTEIN ARTP"/>
    <property type="match status" value="1"/>
</dbReference>
<dbReference type="Proteomes" id="UP001626537">
    <property type="component" value="Chromosome"/>
</dbReference>
<comment type="subcellular location">
    <subcellularLocation>
        <location evidence="1">Cell envelope</location>
    </subcellularLocation>
</comment>
<evidence type="ECO:0000256" key="4">
    <source>
        <dbReference type="RuleBase" id="RU003744"/>
    </source>
</evidence>
<evidence type="ECO:0000256" key="1">
    <source>
        <dbReference type="ARBA" id="ARBA00004196"/>
    </source>
</evidence>
<evidence type="ECO:0000313" key="9">
    <source>
        <dbReference type="Proteomes" id="UP001626537"/>
    </source>
</evidence>
<evidence type="ECO:0000256" key="5">
    <source>
        <dbReference type="SAM" id="SignalP"/>
    </source>
</evidence>
<dbReference type="InterPro" id="IPR001638">
    <property type="entry name" value="Solute-binding_3/MltF_N"/>
</dbReference>
<dbReference type="PROSITE" id="PS01039">
    <property type="entry name" value="SBP_BACTERIAL_3"/>
    <property type="match status" value="1"/>
</dbReference>
<gene>
    <name evidence="8" type="ORF">R0135_16575</name>
</gene>
<feature type="domain" description="Ionotropic glutamate receptor C-terminal" evidence="7">
    <location>
        <begin position="37"/>
        <end position="259"/>
    </location>
</feature>
<organism evidence="8 9">
    <name type="scientific">Congregibacter variabilis</name>
    <dbReference type="NCBI Taxonomy" id="3081200"/>
    <lineage>
        <taxon>Bacteria</taxon>
        <taxon>Pseudomonadati</taxon>
        <taxon>Pseudomonadota</taxon>
        <taxon>Gammaproteobacteria</taxon>
        <taxon>Cellvibrionales</taxon>
        <taxon>Halieaceae</taxon>
        <taxon>Congregibacter</taxon>
    </lineage>
</organism>
<dbReference type="Pfam" id="PF00497">
    <property type="entry name" value="SBP_bac_3"/>
    <property type="match status" value="1"/>
</dbReference>
<protein>
    <submittedName>
        <fullName evidence="8">Transporter substrate-binding domain-containing protein</fullName>
    </submittedName>
</protein>
<dbReference type="InterPro" id="IPR018313">
    <property type="entry name" value="SBP_3_CS"/>
</dbReference>
<feature type="domain" description="Solute-binding protein family 3/N-terminal" evidence="6">
    <location>
        <begin position="37"/>
        <end position="260"/>
    </location>
</feature>
<accession>A0ABZ0I434</accession>
<dbReference type="EMBL" id="CP136864">
    <property type="protein sequence ID" value="WOJ93379.1"/>
    <property type="molecule type" value="Genomic_DNA"/>
</dbReference>
<name>A0ABZ0I434_9GAMM</name>
<evidence type="ECO:0000259" key="6">
    <source>
        <dbReference type="SMART" id="SM00062"/>
    </source>
</evidence>
<dbReference type="InterPro" id="IPR001320">
    <property type="entry name" value="Iontro_rcpt_C"/>
</dbReference>
<dbReference type="PANTHER" id="PTHR35936">
    <property type="entry name" value="MEMBRANE-BOUND LYTIC MUREIN TRANSGLYCOSYLASE F"/>
    <property type="match status" value="1"/>
</dbReference>
<keyword evidence="3 5" id="KW-0732">Signal</keyword>
<evidence type="ECO:0000313" key="8">
    <source>
        <dbReference type="EMBL" id="WOJ93379.1"/>
    </source>
</evidence>
<dbReference type="RefSeq" id="WP_407348027.1">
    <property type="nucleotide sequence ID" value="NZ_CP136864.1"/>
</dbReference>
<proteinExistence type="inferred from homology"/>
<dbReference type="SMART" id="SM00079">
    <property type="entry name" value="PBPe"/>
    <property type="match status" value="1"/>
</dbReference>
<dbReference type="SUPFAM" id="SSF53850">
    <property type="entry name" value="Periplasmic binding protein-like II"/>
    <property type="match status" value="1"/>
</dbReference>
<sequence>MFRPVQIMAGGFLALSLLLAPWAQAGDTLNRVVDKKVLVVGMSGDQPPMNMKNRQGELMGFDVDLAKALANAMHADLKLSPMPFGDLTKALEAGEIDIIVSGMAITAERSRSASFVGPYLLSGKSILATRSAIEQIASGGIAATDVKLAALKGSTSASFVLEAAPNATLVEVANYKEAIDMVTSGAVAGMVADAPVCKLEVLRNPDAGLVTLDKPLTVEPFGVAVSSEDPEFLNLVRNYLRAYEGTGLLAKLRQKWLENSSWVAALP</sequence>
<evidence type="ECO:0000256" key="3">
    <source>
        <dbReference type="ARBA" id="ARBA00022729"/>
    </source>
</evidence>
<dbReference type="Gene3D" id="3.40.190.10">
    <property type="entry name" value="Periplasmic binding protein-like II"/>
    <property type="match status" value="2"/>
</dbReference>